<reference evidence="2 3" key="1">
    <citation type="journal article" date="2011" name="PLoS Pathog.">
        <title>Endophytic Life Strategies Decoded by Genome and Transcriptome Analyses of the Mutualistic Root Symbiont Piriformospora indica.</title>
        <authorList>
            <person name="Zuccaro A."/>
            <person name="Lahrmann U."/>
            <person name="Guldener U."/>
            <person name="Langen G."/>
            <person name="Pfiffi S."/>
            <person name="Biedenkopf D."/>
            <person name="Wong P."/>
            <person name="Samans B."/>
            <person name="Grimm C."/>
            <person name="Basiewicz M."/>
            <person name="Murat C."/>
            <person name="Martin F."/>
            <person name="Kogel K.H."/>
        </authorList>
    </citation>
    <scope>NUCLEOTIDE SEQUENCE [LARGE SCALE GENOMIC DNA]</scope>
    <source>
        <strain evidence="2 3">DSM 11827</strain>
    </source>
</reference>
<organism evidence="2 3">
    <name type="scientific">Serendipita indica (strain DSM 11827)</name>
    <name type="common">Root endophyte fungus</name>
    <name type="synonym">Piriformospora indica</name>
    <dbReference type="NCBI Taxonomy" id="1109443"/>
    <lineage>
        <taxon>Eukaryota</taxon>
        <taxon>Fungi</taxon>
        <taxon>Dikarya</taxon>
        <taxon>Basidiomycota</taxon>
        <taxon>Agaricomycotina</taxon>
        <taxon>Agaricomycetes</taxon>
        <taxon>Sebacinales</taxon>
        <taxon>Serendipitaceae</taxon>
        <taxon>Serendipita</taxon>
    </lineage>
</organism>
<feature type="region of interest" description="Disordered" evidence="1">
    <location>
        <begin position="367"/>
        <end position="398"/>
    </location>
</feature>
<feature type="region of interest" description="Disordered" evidence="1">
    <location>
        <begin position="479"/>
        <end position="575"/>
    </location>
</feature>
<keyword evidence="3" id="KW-1185">Reference proteome</keyword>
<name>G4TB51_SERID</name>
<feature type="compositionally biased region" description="Polar residues" evidence="1">
    <location>
        <begin position="32"/>
        <end position="41"/>
    </location>
</feature>
<dbReference type="AlphaFoldDB" id="G4TB51"/>
<evidence type="ECO:0000313" key="3">
    <source>
        <dbReference type="Proteomes" id="UP000007148"/>
    </source>
</evidence>
<feature type="region of interest" description="Disordered" evidence="1">
    <location>
        <begin position="1"/>
        <end position="150"/>
    </location>
</feature>
<feature type="compositionally biased region" description="Polar residues" evidence="1">
    <location>
        <begin position="99"/>
        <end position="123"/>
    </location>
</feature>
<feature type="compositionally biased region" description="Polar residues" evidence="1">
    <location>
        <begin position="728"/>
        <end position="746"/>
    </location>
</feature>
<dbReference type="HOGENOM" id="CLU_347871_0_0_1"/>
<feature type="compositionally biased region" description="Low complexity" evidence="1">
    <location>
        <begin position="77"/>
        <end position="92"/>
    </location>
</feature>
<feature type="region of interest" description="Disordered" evidence="1">
    <location>
        <begin position="701"/>
        <end position="799"/>
    </location>
</feature>
<gene>
    <name evidence="2" type="ORF">PIIN_02415</name>
</gene>
<feature type="compositionally biased region" description="Acidic residues" evidence="1">
    <location>
        <begin position="709"/>
        <end position="723"/>
    </location>
</feature>
<dbReference type="Proteomes" id="UP000007148">
    <property type="component" value="Unassembled WGS sequence"/>
</dbReference>
<accession>G4TB51</accession>
<dbReference type="OrthoDB" id="3268930at2759"/>
<feature type="compositionally biased region" description="Polar residues" evidence="1">
    <location>
        <begin position="494"/>
        <end position="506"/>
    </location>
</feature>
<feature type="compositionally biased region" description="Polar residues" evidence="1">
    <location>
        <begin position="788"/>
        <end position="799"/>
    </location>
</feature>
<feature type="compositionally biased region" description="Basic residues" evidence="1">
    <location>
        <begin position="751"/>
        <end position="763"/>
    </location>
</feature>
<feature type="region of interest" description="Disordered" evidence="1">
    <location>
        <begin position="913"/>
        <end position="935"/>
    </location>
</feature>
<protein>
    <submittedName>
        <fullName evidence="2">Uncharacterized protein</fullName>
    </submittedName>
</protein>
<sequence>MSIRTPSRPTTPAASIKGLSIGPFRTPRSRPSKSLPNTVFGDNNDDQLSIRAGKFARSHRRTASTSAALVGSSQHDGGPPSSAPPFGSTFPPVAGAHYFQQQGTRPSFRSSLQSLARTGSLSRIKSAGRHTRNTSTDGHHPADYWDDVDNQSNGSRFDLLDSDPFRSESPAPVDHYISEIEETPPPVPPKPLPLLPKSKPAPIIETPLKDIHILIPEPEAINTRSPGGSEGSRTPTSATVAAMKNAFSRLTGSNHTSPTIGASGKPRKRLLSFIREAKTPVVPEPPAKDTPQLTLPTLDDGPLFDAANFELDDFAFARSPKANRKSNTLSFPVAQSPSPPQAPISIAELQSPSALQLNLHGDLASYIIPSPTRDDEGDEDEAPTPVATTSQLRIPQGREEKEVVSSLVPPAWILEFREELEKLAGEALNLTSLPDNRLVLELPEAPGSSHRRTLVFEDVSSRHSIPTIPEIEETPVLRTTGPTEEETTPALTYDSASITSTSTCSRGTPKRPTRPIPPVPPAFVSVNTSNRSRQRGGSVSSRVADTATLNLETRPHLEAHRTSPPGSSRHITRSPAFRVESLYTIQSRSTQFDPDQHTIPSIPDQDSYFVRAPTSDSEFDSDTEEGNSVYQSLENIDEDRIGDDQTIRAALALASEGPQSNQEAPQELEANSAPAFQPRISKQEAIEEAIQKIQRKAELQSTNVRLGTTEEEQLEEPEVEEEPADAKSTVTNLLRSVSNPFSTSTEEPPKPPRKVSLLRKRVLSRSLGAYKPSLKSSSSSTHSRSTSEPNNSKHNSFSSSLFGEEKRIIVAGHLPLTTRQPERPLQSILQPSSSFGNGYSYNQHRQYPHHAQYHTYRGHPDQPPAFYDDYYSPPVYLATSTPTFEVLPPAVIKRHDTGSASSAIPYPVVEPTPLTPSYSTHKTPGTRQDELFVEL</sequence>
<dbReference type="InParanoid" id="G4TB51"/>
<feature type="compositionally biased region" description="Polar residues" evidence="1">
    <location>
        <begin position="63"/>
        <end position="75"/>
    </location>
</feature>
<dbReference type="EMBL" id="CAFZ01000035">
    <property type="protein sequence ID" value="CCA68552.1"/>
    <property type="molecule type" value="Genomic_DNA"/>
</dbReference>
<feature type="compositionally biased region" description="Low complexity" evidence="1">
    <location>
        <begin position="773"/>
        <end position="787"/>
    </location>
</feature>
<feature type="compositionally biased region" description="Polar residues" evidence="1">
    <location>
        <begin position="915"/>
        <end position="926"/>
    </location>
</feature>
<feature type="compositionally biased region" description="Polar residues" evidence="1">
    <location>
        <begin position="1"/>
        <end position="13"/>
    </location>
</feature>
<evidence type="ECO:0000256" key="1">
    <source>
        <dbReference type="SAM" id="MobiDB-lite"/>
    </source>
</evidence>
<comment type="caution">
    <text evidence="2">The sequence shown here is derived from an EMBL/GenBank/DDBJ whole genome shotgun (WGS) entry which is preliminary data.</text>
</comment>
<evidence type="ECO:0000313" key="2">
    <source>
        <dbReference type="EMBL" id="CCA68552.1"/>
    </source>
</evidence>
<proteinExistence type="predicted"/>